<accession>A0A376BDP9</accession>
<dbReference type="AlphaFoldDB" id="A0A376BDP9"/>
<geneLocation type="plasmid" evidence="1 4">
    <name>unnamed2</name>
</geneLocation>
<dbReference type="Proteomes" id="UP000254227">
    <property type="component" value="Unassembled WGS sequence"/>
</dbReference>
<evidence type="ECO:0000313" key="1">
    <source>
        <dbReference type="EMBL" id="QPS02408.1"/>
    </source>
</evidence>
<proteinExistence type="predicted"/>
<evidence type="ECO:0000313" key="2">
    <source>
        <dbReference type="EMBL" id="SSX66811.1"/>
    </source>
</evidence>
<reference evidence="2 3" key="1">
    <citation type="submission" date="2018-06" db="EMBL/GenBank/DDBJ databases">
        <authorList>
            <consortium name="Pathogen Informatics"/>
            <person name="Doyle S."/>
        </authorList>
    </citation>
    <scope>NUCLEOTIDE SEQUENCE [LARGE SCALE GENOMIC DNA]</scope>
    <source>
        <strain evidence="2 3">NCTC10308</strain>
    </source>
</reference>
<dbReference type="RefSeq" id="WP_017397200.1">
    <property type="nucleotide sequence ID" value="NZ_BBTB01000080.1"/>
</dbReference>
<dbReference type="EMBL" id="CP065664">
    <property type="protein sequence ID" value="QPS02408.1"/>
    <property type="molecule type" value="Genomic_DNA"/>
</dbReference>
<name>A0A376BDP9_ACIJO</name>
<sequence length="86" mass="10185">MGNLNLINHLYLSENGRKIGTQLIKDFSINRSYNLGLFLNVNKCFDDREATLVWTQHYLDQHIYDDYEDVKRAFLAFFPDGAFMQF</sequence>
<evidence type="ECO:0000313" key="3">
    <source>
        <dbReference type="Proteomes" id="UP000254227"/>
    </source>
</evidence>
<reference evidence="1 4" key="2">
    <citation type="submission" date="2020-12" db="EMBL/GenBank/DDBJ databases">
        <title>FDA dAtabase for Regulatory Grade micrObial Sequences (FDA-ARGOS): Supporting development and validation of Infectious Disease Dx tests.</title>
        <authorList>
            <person name="Sproer C."/>
            <person name="Gronow S."/>
            <person name="Severitt S."/>
            <person name="Schroder I."/>
            <person name="Tallon L."/>
            <person name="Sadzewicz L."/>
            <person name="Zhao X."/>
            <person name="Boylan J."/>
            <person name="Ott S."/>
            <person name="Bowen H."/>
            <person name="Vavikolanu K."/>
            <person name="Mehta A."/>
            <person name="Aluvathingal J."/>
            <person name="Nadendla S."/>
            <person name="Lowell S."/>
            <person name="Myers T."/>
            <person name="Yan Y."/>
            <person name="Sichtig H."/>
        </authorList>
    </citation>
    <scope>NUCLEOTIDE SEQUENCE [LARGE SCALE GENOMIC DNA]</scope>
    <source>
        <strain evidence="1 4">FDAARGOS_910</strain>
        <plasmid evidence="1 4">unnamed2</plasmid>
    </source>
</reference>
<protein>
    <submittedName>
        <fullName evidence="2">Uncharacterized protein</fullName>
    </submittedName>
</protein>
<keyword evidence="1" id="KW-0614">Plasmid</keyword>
<evidence type="ECO:0000313" key="4">
    <source>
        <dbReference type="Proteomes" id="UP000595107"/>
    </source>
</evidence>
<dbReference type="EMBL" id="UFRV01000004">
    <property type="protein sequence ID" value="SSX66811.1"/>
    <property type="molecule type" value="Genomic_DNA"/>
</dbReference>
<organism evidence="2 3">
    <name type="scientific">Acinetobacter johnsonii</name>
    <dbReference type="NCBI Taxonomy" id="40214"/>
    <lineage>
        <taxon>Bacteria</taxon>
        <taxon>Pseudomonadati</taxon>
        <taxon>Pseudomonadota</taxon>
        <taxon>Gammaproteobacteria</taxon>
        <taxon>Moraxellales</taxon>
        <taxon>Moraxellaceae</taxon>
        <taxon>Acinetobacter</taxon>
    </lineage>
</organism>
<dbReference type="Proteomes" id="UP000595107">
    <property type="component" value="Plasmid unnamed2"/>
</dbReference>
<gene>
    <name evidence="1" type="ORF">I6G67_00090</name>
    <name evidence="2" type="ORF">NCTC10308_00045</name>
</gene>